<dbReference type="GO" id="GO:0016491">
    <property type="term" value="F:oxidoreductase activity"/>
    <property type="evidence" value="ECO:0007669"/>
    <property type="project" value="UniProtKB-KW"/>
</dbReference>
<keyword evidence="5" id="KW-0812">Transmembrane</keyword>
<keyword evidence="2" id="KW-0285">Flavoprotein</keyword>
<evidence type="ECO:0000259" key="6">
    <source>
        <dbReference type="PROSITE" id="PS51387"/>
    </source>
</evidence>
<dbReference type="OrthoDB" id="2151789at2759"/>
<dbReference type="InterPro" id="IPR016166">
    <property type="entry name" value="FAD-bd_PCMH"/>
</dbReference>
<sequence length="556" mass="60415">MVREEEDIEKNKDHGVAGEVFGTCMQVLDRSATSSTDSLRTWFILSASHWTDLRARVAFIALTAIALATSTIGSSPIVLQSDPAVKACQFLQDAFPRFVSFPGSDQYNSDIKHWAVTSTQNAICSIEPETADDVGEILRIIGRHDVMAPFAIKSGGHALSIGHSSTAGVQISMTKFDGLEYDPESGTVTVGSGLTWDQVYRSLEPLGVMVTGGRVVGVGVTGLSLGGGYSWKTNQYGLTIDTIVSHNIVLPDGEQVRASNESFPDLFFGLKGGLNNFGIVTNITFETHPQTLVYGGIINYAANASDAVNEAINVFSDNNMDPRAQMMLLQMSISGQFSNAVVLFYDGPTPPNTMFDAFFAIPCISSDVKTRTFVNYFEVTGSLDFLPKERGSTLHVVPITDYPKSLLRKIAGEVSALENRLTAASNGSQVTILLAAQTFLNHFSHSRGGAYPHSPSRQVTPLAPLVIYEMNPKLTKDEQSAFHAFVVSSLKEFSNVIQTEAVAEGVSRWDDILYPNYALDGTPLELMYGSNVETLREIAAKYDPDRIMRLTGGPRF</sequence>
<keyword evidence="8" id="KW-1185">Reference proteome</keyword>
<evidence type="ECO:0000256" key="5">
    <source>
        <dbReference type="SAM" id="Phobius"/>
    </source>
</evidence>
<accession>A0A9Q5NCF4</accession>
<dbReference type="SUPFAM" id="SSF56176">
    <property type="entry name" value="FAD-binding/transporter-associated domain-like"/>
    <property type="match status" value="1"/>
</dbReference>
<evidence type="ECO:0000256" key="2">
    <source>
        <dbReference type="ARBA" id="ARBA00022630"/>
    </source>
</evidence>
<gene>
    <name evidence="7" type="ORF">A7U60_g275</name>
</gene>
<dbReference type="PANTHER" id="PTHR42973">
    <property type="entry name" value="BINDING OXIDOREDUCTASE, PUTATIVE (AFU_ORTHOLOGUE AFUA_1G17690)-RELATED"/>
    <property type="match status" value="1"/>
</dbReference>
<comment type="similarity">
    <text evidence="1">Belongs to the oxygen-dependent FAD-linked oxidoreductase family.</text>
</comment>
<dbReference type="AlphaFoldDB" id="A0A9Q5NCF4"/>
<evidence type="ECO:0000256" key="3">
    <source>
        <dbReference type="ARBA" id="ARBA00022827"/>
    </source>
</evidence>
<dbReference type="Proteomes" id="UP000757232">
    <property type="component" value="Unassembled WGS sequence"/>
</dbReference>
<dbReference type="GO" id="GO:0071949">
    <property type="term" value="F:FAD binding"/>
    <property type="evidence" value="ECO:0007669"/>
    <property type="project" value="InterPro"/>
</dbReference>
<evidence type="ECO:0000256" key="4">
    <source>
        <dbReference type="ARBA" id="ARBA00023002"/>
    </source>
</evidence>
<dbReference type="EMBL" id="LNZH02000003">
    <property type="protein sequence ID" value="OCB92281.1"/>
    <property type="molecule type" value="Genomic_DNA"/>
</dbReference>
<dbReference type="InterPro" id="IPR006094">
    <property type="entry name" value="Oxid_FAD_bind_N"/>
</dbReference>
<name>A0A9Q5NCF4_SANBA</name>
<keyword evidence="5" id="KW-0472">Membrane</keyword>
<keyword evidence="5" id="KW-1133">Transmembrane helix</keyword>
<dbReference type="Pfam" id="PF01565">
    <property type="entry name" value="FAD_binding_4"/>
    <property type="match status" value="1"/>
</dbReference>
<dbReference type="Gene3D" id="3.30.465.10">
    <property type="match status" value="1"/>
</dbReference>
<organism evidence="7 8">
    <name type="scientific">Sanghuangporus baumii</name>
    <name type="common">Phellinus baumii</name>
    <dbReference type="NCBI Taxonomy" id="108892"/>
    <lineage>
        <taxon>Eukaryota</taxon>
        <taxon>Fungi</taxon>
        <taxon>Dikarya</taxon>
        <taxon>Basidiomycota</taxon>
        <taxon>Agaricomycotina</taxon>
        <taxon>Agaricomycetes</taxon>
        <taxon>Hymenochaetales</taxon>
        <taxon>Hymenochaetaceae</taxon>
        <taxon>Sanghuangporus</taxon>
    </lineage>
</organism>
<keyword evidence="3" id="KW-0274">FAD</keyword>
<keyword evidence="4" id="KW-0560">Oxidoreductase</keyword>
<dbReference type="PANTHER" id="PTHR42973:SF13">
    <property type="entry name" value="FAD-BINDING PCMH-TYPE DOMAIN-CONTAINING PROTEIN"/>
    <property type="match status" value="1"/>
</dbReference>
<proteinExistence type="inferred from homology"/>
<feature type="transmembrane region" description="Helical" evidence="5">
    <location>
        <begin position="57"/>
        <end position="79"/>
    </location>
</feature>
<evidence type="ECO:0000313" key="8">
    <source>
        <dbReference type="Proteomes" id="UP000757232"/>
    </source>
</evidence>
<comment type="caution">
    <text evidence="7">The sequence shown here is derived from an EMBL/GenBank/DDBJ whole genome shotgun (WGS) entry which is preliminary data.</text>
</comment>
<protein>
    <submittedName>
        <fullName evidence="7">FAD-binding domain-containing protein</fullName>
    </submittedName>
</protein>
<reference evidence="7" key="1">
    <citation type="submission" date="2016-06" db="EMBL/GenBank/DDBJ databases">
        <title>Draft Genome sequence of the fungus Inonotus baumii.</title>
        <authorList>
            <person name="Zhu H."/>
            <person name="Lin W."/>
        </authorList>
    </citation>
    <scope>NUCLEOTIDE SEQUENCE</scope>
    <source>
        <strain evidence="7">821</strain>
    </source>
</reference>
<dbReference type="InterPro" id="IPR036318">
    <property type="entry name" value="FAD-bd_PCMH-like_sf"/>
</dbReference>
<dbReference type="InterPro" id="IPR016169">
    <property type="entry name" value="FAD-bd_PCMH_sub2"/>
</dbReference>
<dbReference type="InterPro" id="IPR050416">
    <property type="entry name" value="FAD-linked_Oxidoreductase"/>
</dbReference>
<evidence type="ECO:0000313" key="7">
    <source>
        <dbReference type="EMBL" id="OCB92281.1"/>
    </source>
</evidence>
<feature type="domain" description="FAD-binding PCMH-type" evidence="6">
    <location>
        <begin position="118"/>
        <end position="290"/>
    </location>
</feature>
<dbReference type="PROSITE" id="PS51387">
    <property type="entry name" value="FAD_PCMH"/>
    <property type="match status" value="1"/>
</dbReference>
<evidence type="ECO:0000256" key="1">
    <source>
        <dbReference type="ARBA" id="ARBA00005466"/>
    </source>
</evidence>